<dbReference type="InterPro" id="IPR057253">
    <property type="entry name" value="CoiA-like_N"/>
</dbReference>
<sequence length="283" mass="33315">MAAIDPQRPCRQRQHARSSMLYPRDRMPQAALRPIQYPIEVAWQPDVRLSPTGIYSPCCARRINAEQLGEIRVRYAFVNGYRVEAEKGLHGKCPCCNSDVIAKCGNFKVHHWAHKTRELCDPWWENESEWHRTWKSYFPSKSQERVFTDEKTGERHIADVYVEKNVVIEFQSYSISAEEMSARERFYQQMIWVVNGAKRDFDRIYFHQSVCGAHTDDPSLRKIRWVGRSKLLAKWEAATKHVYMDFGTDLVWHLIEYDPKTKNGLVRAYPKQKFVEFFGGIYS</sequence>
<dbReference type="STRING" id="48727.SAMN05192555_11268"/>
<dbReference type="Pfam" id="PF25164">
    <property type="entry name" value="CoiA_N"/>
    <property type="match status" value="1"/>
</dbReference>
<dbReference type="RefSeq" id="WP_218124459.1">
    <property type="nucleotide sequence ID" value="NZ_FNGH01000012.1"/>
</dbReference>
<accession>A0A1G9SLG7</accession>
<protein>
    <submittedName>
        <fullName evidence="3">Competence protein CoiA-like family protein</fullName>
    </submittedName>
</protein>
<evidence type="ECO:0000313" key="4">
    <source>
        <dbReference type="Proteomes" id="UP000199107"/>
    </source>
</evidence>
<dbReference type="Proteomes" id="UP000199107">
    <property type="component" value="Unassembled WGS sequence"/>
</dbReference>
<dbReference type="AlphaFoldDB" id="A0A1G9SLG7"/>
<dbReference type="EMBL" id="FNGH01000012">
    <property type="protein sequence ID" value="SDM36120.1"/>
    <property type="molecule type" value="Genomic_DNA"/>
</dbReference>
<evidence type="ECO:0000313" key="3">
    <source>
        <dbReference type="EMBL" id="SDM36120.1"/>
    </source>
</evidence>
<evidence type="ECO:0000256" key="1">
    <source>
        <dbReference type="SAM" id="MobiDB-lite"/>
    </source>
</evidence>
<organism evidence="3 4">
    <name type="scientific">Franzmannia pantelleriensis</name>
    <dbReference type="NCBI Taxonomy" id="48727"/>
    <lineage>
        <taxon>Bacteria</taxon>
        <taxon>Pseudomonadati</taxon>
        <taxon>Pseudomonadota</taxon>
        <taxon>Gammaproteobacteria</taxon>
        <taxon>Oceanospirillales</taxon>
        <taxon>Halomonadaceae</taxon>
        <taxon>Franzmannia</taxon>
    </lineage>
</organism>
<feature type="domain" description="Competence protein CoiA-like N-terminal" evidence="2">
    <location>
        <begin position="93"/>
        <end position="121"/>
    </location>
</feature>
<proteinExistence type="predicted"/>
<gene>
    <name evidence="3" type="ORF">SAMN05192555_11268</name>
</gene>
<keyword evidence="4" id="KW-1185">Reference proteome</keyword>
<feature type="region of interest" description="Disordered" evidence="1">
    <location>
        <begin position="1"/>
        <end position="23"/>
    </location>
</feature>
<evidence type="ECO:0000259" key="2">
    <source>
        <dbReference type="Pfam" id="PF25164"/>
    </source>
</evidence>
<reference evidence="4" key="1">
    <citation type="submission" date="2016-10" db="EMBL/GenBank/DDBJ databases">
        <authorList>
            <person name="Varghese N."/>
            <person name="Submissions S."/>
        </authorList>
    </citation>
    <scope>NUCLEOTIDE SEQUENCE [LARGE SCALE GENOMIC DNA]</scope>
    <source>
        <strain evidence="4">AAP</strain>
    </source>
</reference>
<name>A0A1G9SLG7_9GAMM</name>